<evidence type="ECO:0000313" key="5">
    <source>
        <dbReference type="EMBL" id="GJA63020.1"/>
    </source>
</evidence>
<evidence type="ECO:0000313" key="2">
    <source>
        <dbReference type="EMBL" id="BBQ30014.1"/>
    </source>
</evidence>
<dbReference type="OrthoDB" id="5600572at2"/>
<dbReference type="EMBL" id="CP120942">
    <property type="protein sequence ID" value="WFF96617.1"/>
    <property type="molecule type" value="Genomic_DNA"/>
</dbReference>
<dbReference type="Proteomes" id="UP000515756">
    <property type="component" value="Chromosome"/>
</dbReference>
<dbReference type="KEGG" id="acav:VI35_13735"/>
<dbReference type="NCBIfam" id="TIGR02647">
    <property type="entry name" value="DNA"/>
    <property type="match status" value="1"/>
</dbReference>
<gene>
    <name evidence="1" type="ORF">C1C91_15670</name>
    <name evidence="11" type="ORF">JC965_13560</name>
    <name evidence="3" type="ORF">KAM343_43440</name>
    <name evidence="4" type="ORF">KAM348_40250</name>
    <name evidence="5" type="ORF">KAM351_16310</name>
    <name evidence="6" type="ORF">KAM382_34920</name>
    <name evidence="8" type="ORF">N5I07_14455</name>
    <name evidence="7" type="ORF">N5I20_00760</name>
    <name evidence="12" type="ORF">OJY61_16330</name>
    <name evidence="13" type="ORF">P5S46_13175</name>
    <name evidence="9" type="ORF">SJS77_05330</name>
    <name evidence="10" type="ORF">VCX44_24065</name>
    <name evidence="2" type="ORF">WP2W18E01_15960</name>
</gene>
<dbReference type="EMBL" id="BPNN01000019">
    <property type="protein sequence ID" value="GJA63020.1"/>
    <property type="molecule type" value="Genomic_DNA"/>
</dbReference>
<evidence type="ECO:0000313" key="15">
    <source>
        <dbReference type="Proteomes" id="UP000737420"/>
    </source>
</evidence>
<reference evidence="9" key="8">
    <citation type="submission" date="2023-11" db="EMBL/GenBank/DDBJ databases">
        <title>WGS of Aeromonas in Northern Israel.</title>
        <authorList>
            <person name="Hershko Y."/>
        </authorList>
    </citation>
    <scope>NUCLEOTIDE SEQUENCE</scope>
    <source>
        <strain evidence="9">77416</strain>
    </source>
</reference>
<dbReference type="EMBL" id="AP021927">
    <property type="protein sequence ID" value="BBQ30014.1"/>
    <property type="molecule type" value="Genomic_DNA"/>
</dbReference>
<dbReference type="EMBL" id="CP025706">
    <property type="protein sequence ID" value="AXB06248.1"/>
    <property type="molecule type" value="Genomic_DNA"/>
</dbReference>
<dbReference type="EMBL" id="JAYGOJ010000274">
    <property type="protein sequence ID" value="MEA9438780.1"/>
    <property type="molecule type" value="Genomic_DNA"/>
</dbReference>
<evidence type="ECO:0000313" key="8">
    <source>
        <dbReference type="EMBL" id="MDH1898738.1"/>
    </source>
</evidence>
<evidence type="ECO:0000313" key="13">
    <source>
        <dbReference type="EMBL" id="WFF96617.1"/>
    </source>
</evidence>
<dbReference type="Proteomes" id="UP001277183">
    <property type="component" value="Unassembled WGS sequence"/>
</dbReference>
<evidence type="ECO:0000313" key="14">
    <source>
        <dbReference type="Proteomes" id="UP000515756"/>
    </source>
</evidence>
<dbReference type="EMBL" id="CP110176">
    <property type="protein sequence ID" value="UZC85401.1"/>
    <property type="molecule type" value="Genomic_DNA"/>
</dbReference>
<evidence type="ECO:0000313" key="12">
    <source>
        <dbReference type="EMBL" id="UZC85401.1"/>
    </source>
</evidence>
<dbReference type="Proteomes" id="UP001160758">
    <property type="component" value="Unassembled WGS sequence"/>
</dbReference>
<evidence type="ECO:0000313" key="11">
    <source>
        <dbReference type="EMBL" id="QQA59336.1"/>
    </source>
</evidence>
<dbReference type="RefSeq" id="WP_010675310.1">
    <property type="nucleotide sequence ID" value="NZ_AP019195.1"/>
</dbReference>
<evidence type="ECO:0000313" key="16">
    <source>
        <dbReference type="Proteomes" id="UP000887009"/>
    </source>
</evidence>
<dbReference type="Proteomes" id="UP000266778">
    <property type="component" value="Chromosome"/>
</dbReference>
<dbReference type="GeneID" id="97857170"/>
<evidence type="ECO:0000313" key="3">
    <source>
        <dbReference type="EMBL" id="GJA43548.1"/>
    </source>
</evidence>
<keyword evidence="17" id="KW-1185">Reference proteome</keyword>
<reference evidence="10 17" key="9">
    <citation type="submission" date="2023-12" db="EMBL/GenBank/DDBJ databases">
        <title>Characterization of antibiotic resistance in Aeromonas spp. in hospital effluent.</title>
        <authorList>
            <person name="Negoseki B.R.S."/>
            <person name="Krul D."/>
            <person name="Siqueira A.C."/>
            <person name="Almeida M."/>
            <person name="Mesa D."/>
            <person name="Conte D."/>
            <person name="Dalla-Costa L.M."/>
        </authorList>
    </citation>
    <scope>NUCLEOTIDE SEQUENCE [LARGE SCALE GENOMIC DNA]</scope>
    <source>
        <strain evidence="10 17">36v</strain>
    </source>
</reference>
<sequence length="82" mass="8845">MSGINQVSDDFVNELKILACFDPANMSLGIKLRSDMSEALCQAAARLHSQGLITAADGGYLTPFGMTMLEHLQHLLVALKPN</sequence>
<dbReference type="EMBL" id="CP065937">
    <property type="protein sequence ID" value="QQA59336.1"/>
    <property type="molecule type" value="Genomic_DNA"/>
</dbReference>
<protein>
    <submittedName>
        <fullName evidence="4">TIGR02647 family protein</fullName>
    </submittedName>
</protein>
<reference evidence="4 15" key="4">
    <citation type="submission" date="2021-07" db="EMBL/GenBank/DDBJ databases">
        <title>Draft genome sequence of carbapenem-resistant Aeromonas spp. in Japan.</title>
        <authorList>
            <person name="Maehana S."/>
            <person name="Suzuki M."/>
            <person name="Kitasato H."/>
        </authorList>
    </citation>
    <scope>NUCLEOTIDE SEQUENCE</scope>
    <source>
        <strain evidence="3">KAM343</strain>
        <strain evidence="4">KAM348</strain>
        <strain evidence="5">KAM351</strain>
        <strain evidence="6 15">KAM382</strain>
    </source>
</reference>
<dbReference type="AlphaFoldDB" id="A0A081LHC5"/>
<reference evidence="13" key="6">
    <citation type="submission" date="2023-03" db="EMBL/GenBank/DDBJ databases">
        <title>Aeromonas caviae strain AC1520.</title>
        <authorList>
            <person name="Xie T."/>
            <person name="Zhang Q."/>
            <person name="Deng J."/>
            <person name="Li X."/>
        </authorList>
    </citation>
    <scope>NUCLEOTIDE SEQUENCE</scope>
    <source>
        <strain evidence="13">AC1520</strain>
    </source>
</reference>
<dbReference type="Proteomes" id="UP000886934">
    <property type="component" value="Unassembled WGS sequence"/>
</dbReference>
<evidence type="ECO:0000313" key="17">
    <source>
        <dbReference type="Proteomes" id="UP001304847"/>
    </source>
</evidence>
<dbReference type="Proteomes" id="UP001163285">
    <property type="component" value="Chromosome"/>
</dbReference>
<dbReference type="Proteomes" id="UP001161704">
    <property type="component" value="Unassembled WGS sequence"/>
</dbReference>
<evidence type="ECO:0000313" key="10">
    <source>
        <dbReference type="EMBL" id="MEA9438780.1"/>
    </source>
</evidence>
<dbReference type="Proteomes" id="UP000887009">
    <property type="component" value="Unassembled WGS sequence"/>
</dbReference>
<dbReference type="Proteomes" id="UP001304847">
    <property type="component" value="Unassembled WGS sequence"/>
</dbReference>
<dbReference type="EMBL" id="BPNI01000195">
    <property type="protein sequence ID" value="GJA43548.1"/>
    <property type="molecule type" value="Genomic_DNA"/>
</dbReference>
<evidence type="ECO:0000313" key="6">
    <source>
        <dbReference type="EMBL" id="GJB93431.1"/>
    </source>
</evidence>
<dbReference type="EMBL" id="BPNL01000080">
    <property type="protein sequence ID" value="GJA56602.1"/>
    <property type="molecule type" value="Genomic_DNA"/>
</dbReference>
<name>A0A081LHC5_AERCA</name>
<reference evidence="1" key="1">
    <citation type="journal article" date="2019" name="J Environ">
        <title>Genetic characterization and potential molecular dissemination mechanism of tet (31) gene in Aeromonas caviae from an oxytetracycline wastewater treatment system.</title>
        <authorList>
            <person name="Shi Y."/>
            <person name="Tian Z."/>
            <person name="Leclercq S.O."/>
            <person name="Zhang H."/>
            <person name="Yang M."/>
            <person name="Zhang Y."/>
        </authorList>
    </citation>
    <scope>NUCLEOTIDE SEQUENCE</scope>
    <source>
        <strain evidence="1">T25-39</strain>
    </source>
</reference>
<dbReference type="InterPro" id="IPR013468">
    <property type="entry name" value="CHP02647"/>
</dbReference>
<dbReference type="EMBL" id="JAOCFT010000001">
    <property type="protein sequence ID" value="MDH1898738.1"/>
    <property type="molecule type" value="Genomic_DNA"/>
</dbReference>
<accession>A0A081LHC5</accession>
<dbReference type="Proteomes" id="UP001218423">
    <property type="component" value="Chromosome"/>
</dbReference>
<dbReference type="EMBL" id="JAOCIZ010000002">
    <property type="protein sequence ID" value="MDH1503591.1"/>
    <property type="molecule type" value="Genomic_DNA"/>
</dbReference>
<reference evidence="12" key="7">
    <citation type="submission" date="2023-04" db="EMBL/GenBank/DDBJ databases">
        <title>Whole Genome Sequence of Multi-drug resistant Aeromonas caviae as a gut pathogen in newborn.</title>
        <authorList>
            <person name="Jadhav S.V."/>
            <person name="Saroj S.D."/>
            <person name="Saha U.B."/>
            <person name="Sen S."/>
            <person name="Kher A."/>
        </authorList>
    </citation>
    <scope>NUCLEOTIDE SEQUENCE</scope>
    <source>
        <strain evidence="12">SVJ23</strain>
    </source>
</reference>
<dbReference type="EMBL" id="JAWZVU010000030">
    <property type="protein sequence ID" value="MDX7719898.1"/>
    <property type="molecule type" value="Genomic_DNA"/>
</dbReference>
<reference evidence="7" key="5">
    <citation type="submission" date="2022-09" db="EMBL/GenBank/DDBJ databases">
        <title>Intensive care unit water sources are persistently colonized with multi-drug resistant bacteria and are the site of extensive horizontal gene transfer of antibiotic resistance genes.</title>
        <authorList>
            <person name="Diorio-Toth L."/>
        </authorList>
    </citation>
    <scope>NUCLEOTIDE SEQUENCE</scope>
    <source>
        <strain evidence="7">GD03710</strain>
        <strain evidence="8">GD03796</strain>
    </source>
</reference>
<evidence type="ECO:0000313" key="7">
    <source>
        <dbReference type="EMBL" id="MDH1503591.1"/>
    </source>
</evidence>
<dbReference type="Proteomes" id="UP000737420">
    <property type="component" value="Unassembled WGS sequence"/>
</dbReference>
<dbReference type="Proteomes" id="UP000886939">
    <property type="component" value="Unassembled WGS sequence"/>
</dbReference>
<dbReference type="EMBL" id="BPOP01000046">
    <property type="protein sequence ID" value="GJB93431.1"/>
    <property type="molecule type" value="Genomic_DNA"/>
</dbReference>
<reference evidence="11" key="3">
    <citation type="submission" date="2020-12" db="EMBL/GenBank/DDBJ databases">
        <title>GES Beta-lactamases isolated from hospital effluents in Brazil.</title>
        <authorList>
            <person name="Conte D."/>
            <person name="Mesa D."/>
            <person name="Palmeiro J.K."/>
            <person name="Dalla-Costa L.M."/>
        </authorList>
    </citation>
    <scope>NUCLEOTIDE SEQUENCE [LARGE SCALE GENOMIC DNA]</scope>
    <source>
        <strain evidence="11">Aero21</strain>
    </source>
</reference>
<organism evidence="4 16">
    <name type="scientific">Aeromonas caviae</name>
    <name type="common">Aeromonas punctata</name>
    <dbReference type="NCBI Taxonomy" id="648"/>
    <lineage>
        <taxon>Bacteria</taxon>
        <taxon>Pseudomonadati</taxon>
        <taxon>Pseudomonadota</taxon>
        <taxon>Gammaproteobacteria</taxon>
        <taxon>Aeromonadales</taxon>
        <taxon>Aeromonadaceae</taxon>
        <taxon>Aeromonas</taxon>
    </lineage>
</organism>
<dbReference type="Pfam" id="PF18918">
    <property type="entry name" value="DUF5669"/>
    <property type="match status" value="1"/>
</dbReference>
<evidence type="ECO:0000313" key="1">
    <source>
        <dbReference type="EMBL" id="AXB06248.1"/>
    </source>
</evidence>
<evidence type="ECO:0000313" key="9">
    <source>
        <dbReference type="EMBL" id="MDX7719898.1"/>
    </source>
</evidence>
<evidence type="ECO:0000313" key="4">
    <source>
        <dbReference type="EMBL" id="GJA56602.1"/>
    </source>
</evidence>
<reference evidence="2 14" key="2">
    <citation type="submission" date="2019-12" db="EMBL/GenBank/DDBJ databases">
        <title>complete genome sequences of Aeromonas caviae str. WP2-W18-ESBL-01 isolated from wastewater treatment plant effluent.</title>
        <authorList>
            <person name="Sekizuka T."/>
            <person name="Itokawa K."/>
            <person name="Yatsu K."/>
            <person name="Inamine Y."/>
            <person name="Kuroda M."/>
        </authorList>
    </citation>
    <scope>NUCLEOTIDE SEQUENCE [LARGE SCALE GENOMIC DNA]</scope>
    <source>
        <strain evidence="2 14">WP2-W18-ESBL-01</strain>
    </source>
</reference>
<proteinExistence type="predicted"/>